<protein>
    <submittedName>
        <fullName evidence="2">Positive regulator of CheA protein activity (CheW)</fullName>
    </submittedName>
</protein>
<feature type="domain" description="CheW-like" evidence="1">
    <location>
        <begin position="3"/>
        <end position="145"/>
    </location>
</feature>
<dbReference type="Gene3D" id="2.40.50.180">
    <property type="entry name" value="CheA-289, Domain 4"/>
    <property type="match status" value="1"/>
</dbReference>
<gene>
    <name evidence="2" type="ORF">SpAn4DRAFT_4466</name>
</gene>
<dbReference type="InterPro" id="IPR036061">
    <property type="entry name" value="CheW-like_dom_sf"/>
</dbReference>
<dbReference type="GO" id="GO:0006935">
    <property type="term" value="P:chemotaxis"/>
    <property type="evidence" value="ECO:0007669"/>
    <property type="project" value="InterPro"/>
</dbReference>
<proteinExistence type="predicted"/>
<reference evidence="3" key="1">
    <citation type="submission" date="2015-03" db="EMBL/GenBank/DDBJ databases">
        <authorList>
            <person name="Nijsse Bart"/>
        </authorList>
    </citation>
    <scope>NUCLEOTIDE SEQUENCE [LARGE SCALE GENOMIC DNA]</scope>
</reference>
<dbReference type="PANTHER" id="PTHR22617">
    <property type="entry name" value="CHEMOTAXIS SENSOR HISTIDINE KINASE-RELATED"/>
    <property type="match status" value="1"/>
</dbReference>
<dbReference type="Proteomes" id="UP000049855">
    <property type="component" value="Unassembled WGS sequence"/>
</dbReference>
<dbReference type="SUPFAM" id="SSF50341">
    <property type="entry name" value="CheW-like"/>
    <property type="match status" value="1"/>
</dbReference>
<dbReference type="Pfam" id="PF01584">
    <property type="entry name" value="CheW"/>
    <property type="match status" value="1"/>
</dbReference>
<keyword evidence="3" id="KW-1185">Reference proteome</keyword>
<dbReference type="PANTHER" id="PTHR22617:SF23">
    <property type="entry name" value="CHEMOTAXIS PROTEIN CHEW"/>
    <property type="match status" value="1"/>
</dbReference>
<organism evidence="2 3">
    <name type="scientific">Sporomusa ovata</name>
    <dbReference type="NCBI Taxonomy" id="2378"/>
    <lineage>
        <taxon>Bacteria</taxon>
        <taxon>Bacillati</taxon>
        <taxon>Bacillota</taxon>
        <taxon>Negativicutes</taxon>
        <taxon>Selenomonadales</taxon>
        <taxon>Sporomusaceae</taxon>
        <taxon>Sporomusa</taxon>
    </lineage>
</organism>
<name>A0A0U1L5X2_9FIRM</name>
<evidence type="ECO:0000313" key="3">
    <source>
        <dbReference type="Proteomes" id="UP000049855"/>
    </source>
</evidence>
<dbReference type="PROSITE" id="PS50851">
    <property type="entry name" value="CHEW"/>
    <property type="match status" value="1"/>
</dbReference>
<evidence type="ECO:0000313" key="2">
    <source>
        <dbReference type="EMBL" id="CQR75102.1"/>
    </source>
</evidence>
<dbReference type="SMART" id="SM00260">
    <property type="entry name" value="CheW"/>
    <property type="match status" value="1"/>
</dbReference>
<dbReference type="GO" id="GO:0007165">
    <property type="term" value="P:signal transduction"/>
    <property type="evidence" value="ECO:0007669"/>
    <property type="project" value="InterPro"/>
</dbReference>
<dbReference type="RefSeq" id="WP_021171318.1">
    <property type="nucleotide sequence ID" value="NZ_CTRP01000016.1"/>
</dbReference>
<dbReference type="AlphaFoldDB" id="A0A0U1L5X2"/>
<evidence type="ECO:0000259" key="1">
    <source>
        <dbReference type="PROSITE" id="PS50851"/>
    </source>
</evidence>
<dbReference type="InterPro" id="IPR039315">
    <property type="entry name" value="CheW"/>
</dbReference>
<dbReference type="GO" id="GO:0005829">
    <property type="term" value="C:cytosol"/>
    <property type="evidence" value="ECO:0007669"/>
    <property type="project" value="TreeGrafter"/>
</dbReference>
<sequence length="161" mass="17626">MAISQIVIFEIDGSEYGIDALTVNGILRAQKYKIQKVPGLSRIIEGMINLRGQVNYIFNLRNKFGLAEMIDAEDSKFIMLNVDGQVVGCIVDEVTDIVHFNEEELQPAPALASSLNVSYIKGIAKVGERMIIMLDPIQLLTADSSAIETPLVKLSDLAISS</sequence>
<dbReference type="InterPro" id="IPR002545">
    <property type="entry name" value="CheW-lke_dom"/>
</dbReference>
<dbReference type="EMBL" id="CTRP01000016">
    <property type="protein sequence ID" value="CQR75102.1"/>
    <property type="molecule type" value="Genomic_DNA"/>
</dbReference>
<dbReference type="Gene3D" id="2.30.30.40">
    <property type="entry name" value="SH3 Domains"/>
    <property type="match status" value="1"/>
</dbReference>
<accession>A0A0U1L5X2</accession>